<accession>A0A382FZU1</accession>
<organism evidence="1">
    <name type="scientific">marine metagenome</name>
    <dbReference type="NCBI Taxonomy" id="408172"/>
    <lineage>
        <taxon>unclassified sequences</taxon>
        <taxon>metagenomes</taxon>
        <taxon>ecological metagenomes</taxon>
    </lineage>
</organism>
<proteinExistence type="predicted"/>
<protein>
    <submittedName>
        <fullName evidence="1">Uncharacterized protein</fullName>
    </submittedName>
</protein>
<reference evidence="1" key="1">
    <citation type="submission" date="2018-05" db="EMBL/GenBank/DDBJ databases">
        <authorList>
            <person name="Lanie J.A."/>
            <person name="Ng W.-L."/>
            <person name="Kazmierczak K.M."/>
            <person name="Andrzejewski T.M."/>
            <person name="Davidsen T.M."/>
            <person name="Wayne K.J."/>
            <person name="Tettelin H."/>
            <person name="Glass J.I."/>
            <person name="Rusch D."/>
            <person name="Podicherti R."/>
            <person name="Tsui H.-C.T."/>
            <person name="Winkler M.E."/>
        </authorList>
    </citation>
    <scope>NUCLEOTIDE SEQUENCE</scope>
</reference>
<dbReference type="AlphaFoldDB" id="A0A382FZU1"/>
<dbReference type="EMBL" id="UINC01052579">
    <property type="protein sequence ID" value="SVB68065.1"/>
    <property type="molecule type" value="Genomic_DNA"/>
</dbReference>
<sequence length="43" mass="4264">MTAAPPSTAIKLFGTEELWAKSCALSADPLGNASALDLGACAV</sequence>
<gene>
    <name evidence="1" type="ORF">METZ01_LOCUS220919</name>
</gene>
<name>A0A382FZU1_9ZZZZ</name>
<evidence type="ECO:0000313" key="1">
    <source>
        <dbReference type="EMBL" id="SVB68065.1"/>
    </source>
</evidence>